<proteinExistence type="predicted"/>
<accession>A0A0F4VKG7</accession>
<comment type="caution">
    <text evidence="1">The sequence shown here is derived from an EMBL/GenBank/DDBJ whole genome shotgun (WGS) entry which is preliminary data.</text>
</comment>
<dbReference type="EMBL" id="JMTK01000002">
    <property type="protein sequence ID" value="KJZ81879.1"/>
    <property type="molecule type" value="Genomic_DNA"/>
</dbReference>
<gene>
    <name evidence="1" type="ORF">DJ66_0607</name>
</gene>
<sequence length="44" mass="5171">MLSPQKEMIISVPSLDRRLRRWFKYSAPTISNITSIPFPLVSFF</sequence>
<keyword evidence="2" id="KW-1185">Reference proteome</keyword>
<reference evidence="1 2" key="1">
    <citation type="journal article" date="2015" name="Phytopathology">
        <title>Genomes of Candidatus Liberibacter solanacearum haplotype A from New Zealand and the USA suggest significant genome plasticity in the species.</title>
        <authorList>
            <person name="Thompson S.M."/>
            <person name="Johnson C.P."/>
            <person name="Lu A.Y."/>
            <person name="Frampton R.A."/>
            <person name="Sullivan K.L."/>
            <person name="Fiers M.W."/>
            <person name="Crowhurst R.N."/>
            <person name="Pitman A.R."/>
            <person name="Scott I."/>
            <person name="Gudmestad N.C."/>
            <person name="Smith G.R."/>
        </authorList>
    </citation>
    <scope>NUCLEOTIDE SEQUENCE [LARGE SCALE GENOMIC DNA]</scope>
    <source>
        <strain evidence="1 2">LsoNZ1</strain>
    </source>
</reference>
<protein>
    <submittedName>
        <fullName evidence="1">Uncharacterized protein</fullName>
    </submittedName>
</protein>
<dbReference type="Proteomes" id="UP000033731">
    <property type="component" value="Unassembled WGS sequence"/>
</dbReference>
<dbReference type="PATRIC" id="fig|556287.9.peg.630"/>
<organism evidence="1 2">
    <name type="scientific">Candidatus Liberibacter solanacearum</name>
    <dbReference type="NCBI Taxonomy" id="556287"/>
    <lineage>
        <taxon>Bacteria</taxon>
        <taxon>Pseudomonadati</taxon>
        <taxon>Pseudomonadota</taxon>
        <taxon>Alphaproteobacteria</taxon>
        <taxon>Hyphomicrobiales</taxon>
        <taxon>Rhizobiaceae</taxon>
        <taxon>Liberibacter</taxon>
    </lineage>
</organism>
<dbReference type="AlphaFoldDB" id="A0A0F4VKG7"/>
<evidence type="ECO:0000313" key="1">
    <source>
        <dbReference type="EMBL" id="KJZ81879.1"/>
    </source>
</evidence>
<name>A0A0F4VKG7_9HYPH</name>
<evidence type="ECO:0000313" key="2">
    <source>
        <dbReference type="Proteomes" id="UP000033731"/>
    </source>
</evidence>